<name>A0AAE0F6M2_9CHLO</name>
<organism evidence="1 2">
    <name type="scientific">Cymbomonas tetramitiformis</name>
    <dbReference type="NCBI Taxonomy" id="36881"/>
    <lineage>
        <taxon>Eukaryota</taxon>
        <taxon>Viridiplantae</taxon>
        <taxon>Chlorophyta</taxon>
        <taxon>Pyramimonadophyceae</taxon>
        <taxon>Pyramimonadales</taxon>
        <taxon>Pyramimonadaceae</taxon>
        <taxon>Cymbomonas</taxon>
    </lineage>
</organism>
<dbReference type="Proteomes" id="UP001190700">
    <property type="component" value="Unassembled WGS sequence"/>
</dbReference>
<reference evidence="1 2" key="1">
    <citation type="journal article" date="2015" name="Genome Biol. Evol.">
        <title>Comparative Genomics of a Bacterivorous Green Alga Reveals Evolutionary Causalities and Consequences of Phago-Mixotrophic Mode of Nutrition.</title>
        <authorList>
            <person name="Burns J.A."/>
            <person name="Paasch A."/>
            <person name="Narechania A."/>
            <person name="Kim E."/>
        </authorList>
    </citation>
    <scope>NUCLEOTIDE SEQUENCE [LARGE SCALE GENOMIC DNA]</scope>
    <source>
        <strain evidence="1 2">PLY_AMNH</strain>
    </source>
</reference>
<evidence type="ECO:0000313" key="1">
    <source>
        <dbReference type="EMBL" id="KAK3253703.1"/>
    </source>
</evidence>
<proteinExistence type="predicted"/>
<dbReference type="AlphaFoldDB" id="A0AAE0F6M2"/>
<comment type="caution">
    <text evidence="1">The sequence shown here is derived from an EMBL/GenBank/DDBJ whole genome shotgun (WGS) entry which is preliminary data.</text>
</comment>
<gene>
    <name evidence="1" type="ORF">CYMTET_37038</name>
</gene>
<sequence>MSSFRPHLRYKLACLQEFRVHQEAEELLMSDHELALRRSVVADDAEAVRAHMRTHGTLRLSRDNLEHAVRRGSVRTLEMYVTEFDKEFAFDDPSDVCHFIDVAIENDQLPALRWGMRRFVRKHPNGTDGTHYAAVLAARAGSTETLRWMLTGERSDLFHHAFPEFCLLDEAARCTQFGTLRYLLETGAPGVRCRESRENLLWTLEETYDREDLESVTCSVKGHFSRYEIAYETLDDVPKKEFK</sequence>
<accession>A0AAE0F6M2</accession>
<keyword evidence="2" id="KW-1185">Reference proteome</keyword>
<dbReference type="EMBL" id="LGRX02024671">
    <property type="protein sequence ID" value="KAK3253703.1"/>
    <property type="molecule type" value="Genomic_DNA"/>
</dbReference>
<evidence type="ECO:0000313" key="2">
    <source>
        <dbReference type="Proteomes" id="UP001190700"/>
    </source>
</evidence>
<protein>
    <submittedName>
        <fullName evidence="1">Uncharacterized protein</fullName>
    </submittedName>
</protein>